<keyword evidence="2" id="KW-1185">Reference proteome</keyword>
<proteinExistence type="predicted"/>
<protein>
    <submittedName>
        <fullName evidence="1">Uncharacterized protein</fullName>
    </submittedName>
</protein>
<gene>
    <name evidence="1" type="ORF">BK816_07020</name>
</gene>
<sequence>MSAAMPEALAEAHYQTVWHHLVALHALGALTPADLLAVKERVDEAIPGAFIASFHAGTALDLFGVSSELLSHMDTPEQHVKGA</sequence>
<dbReference type="RefSeq" id="WP_071164534.1">
    <property type="nucleotide sequence ID" value="NZ_CP017812.1"/>
</dbReference>
<organism evidence="1 2">
    <name type="scientific">Boudabousia tangfeifanii</name>
    <dbReference type="NCBI Taxonomy" id="1912795"/>
    <lineage>
        <taxon>Bacteria</taxon>
        <taxon>Bacillati</taxon>
        <taxon>Actinomycetota</taxon>
        <taxon>Actinomycetes</taxon>
        <taxon>Actinomycetales</taxon>
        <taxon>Actinomycetaceae</taxon>
        <taxon>Boudabousia</taxon>
    </lineage>
</organism>
<dbReference type="Proteomes" id="UP000176288">
    <property type="component" value="Chromosome"/>
</dbReference>
<dbReference type="KEGG" id="avu:BK816_07020"/>
<evidence type="ECO:0000313" key="2">
    <source>
        <dbReference type="Proteomes" id="UP000176288"/>
    </source>
</evidence>
<dbReference type="AlphaFoldDB" id="A0A1D9MLQ0"/>
<evidence type="ECO:0000313" key="1">
    <source>
        <dbReference type="EMBL" id="AOZ73070.1"/>
    </source>
</evidence>
<name>A0A1D9MLQ0_9ACTO</name>
<dbReference type="STRING" id="1912795.BK816_07020"/>
<reference evidence="1 2" key="1">
    <citation type="submission" date="2016-10" db="EMBL/GenBank/DDBJ databases">
        <title>Actinomyces aegypiusis sp. nov., isolated from the Aegypius monachus in Qinghai Tibet Plateau China.</title>
        <authorList>
            <person name="Wang Y."/>
        </authorList>
    </citation>
    <scope>NUCLEOTIDE SEQUENCE [LARGE SCALE GENOMIC DNA]</scope>
    <source>
        <strain evidence="1 2">VUL4_3</strain>
    </source>
</reference>
<dbReference type="EMBL" id="CP017812">
    <property type="protein sequence ID" value="AOZ73070.1"/>
    <property type="molecule type" value="Genomic_DNA"/>
</dbReference>
<accession>A0A1D9MLQ0</accession>
<dbReference type="OrthoDB" id="9884719at2"/>